<dbReference type="AlphaFoldDB" id="A0A177NBT9"/>
<comment type="caution">
    <text evidence="2">The sequence shown here is derived from an EMBL/GenBank/DDBJ whole genome shotgun (WGS) entry which is preliminary data.</text>
</comment>
<protein>
    <submittedName>
        <fullName evidence="2">Monooxygenase</fullName>
    </submittedName>
</protein>
<evidence type="ECO:0000313" key="2">
    <source>
        <dbReference type="EMBL" id="OAI14510.1"/>
    </source>
</evidence>
<keyword evidence="2" id="KW-0560">Oxidoreductase</keyword>
<feature type="domain" description="FAD-binding" evidence="1">
    <location>
        <begin position="10"/>
        <end position="323"/>
    </location>
</feature>
<dbReference type="InterPro" id="IPR036188">
    <property type="entry name" value="FAD/NAD-bd_sf"/>
</dbReference>
<dbReference type="SUPFAM" id="SSF51905">
    <property type="entry name" value="FAD/NAD(P)-binding domain"/>
    <property type="match status" value="1"/>
</dbReference>
<proteinExistence type="predicted"/>
<evidence type="ECO:0000313" key="3">
    <source>
        <dbReference type="Proteomes" id="UP000078476"/>
    </source>
</evidence>
<sequence>MSTNSKIPSRCDVLVIGGGPAGSSVAALLAKQGIDVVLLEKALHPRPQVGESLIPHVWKYADKTGVSALIEREGFVAKAGGITVWNGNISRIAFSEFGFDRPALHVERDIFDQLLLKHAENLGVSVFQQVAVRKVRLDLDSPNIGYVDRRGGDAVEGNITCRFVIDASGASAVLAGKFKSKRLVDSSMRFLSLWGHFKGSRYVAADGRSYPASEVNTVRPVTFVTSFEDGWIWHIAMRQYASVGLVINTERARAMDKSEREGFFLDTLKKAPYLERLLDNAEYLPGSFSQRPDYSYYSTRLCGENFYCIGDAASFVDPIYSHGVLNAFYNASITALAVTESLKDFTRRGRHAQLCENRIRQFYGFSRSLALGEFGGDGVDAELVRRFMRQVPSVELELMLAAASMSERSENFHRLSMHAGLNLHPVRSKAHVMEGLAL</sequence>
<dbReference type="RefSeq" id="WP_066983046.1">
    <property type="nucleotide sequence ID" value="NZ_LUUI01000109.1"/>
</dbReference>
<dbReference type="EMBL" id="LUUI01000109">
    <property type="protein sequence ID" value="OAI14510.1"/>
    <property type="molecule type" value="Genomic_DNA"/>
</dbReference>
<name>A0A177NBT9_9GAMM</name>
<dbReference type="Pfam" id="PF01494">
    <property type="entry name" value="FAD_binding_3"/>
    <property type="match status" value="1"/>
</dbReference>
<keyword evidence="2" id="KW-0503">Monooxygenase</keyword>
<dbReference type="PRINTS" id="PR00420">
    <property type="entry name" value="RNGMNOXGNASE"/>
</dbReference>
<dbReference type="GO" id="GO:0071949">
    <property type="term" value="F:FAD binding"/>
    <property type="evidence" value="ECO:0007669"/>
    <property type="project" value="InterPro"/>
</dbReference>
<dbReference type="Proteomes" id="UP000078476">
    <property type="component" value="Unassembled WGS sequence"/>
</dbReference>
<dbReference type="InterPro" id="IPR050816">
    <property type="entry name" value="Flavin-dep_Halogenase_NPB"/>
</dbReference>
<evidence type="ECO:0000259" key="1">
    <source>
        <dbReference type="Pfam" id="PF01494"/>
    </source>
</evidence>
<reference evidence="2 3" key="1">
    <citation type="submission" date="2016-03" db="EMBL/GenBank/DDBJ databases">
        <authorList>
            <person name="Ploux O."/>
        </authorList>
    </citation>
    <scope>NUCLEOTIDE SEQUENCE [LARGE SCALE GENOMIC DNA]</scope>
    <source>
        <strain evidence="2 3">R-45370</strain>
    </source>
</reference>
<dbReference type="STRING" id="980561.A1359_10575"/>
<gene>
    <name evidence="2" type="ORF">A1359_10575</name>
</gene>
<dbReference type="InterPro" id="IPR002938">
    <property type="entry name" value="FAD-bd"/>
</dbReference>
<dbReference type="PANTHER" id="PTHR43747">
    <property type="entry name" value="FAD-BINDING PROTEIN"/>
    <property type="match status" value="1"/>
</dbReference>
<dbReference type="Gene3D" id="3.50.50.60">
    <property type="entry name" value="FAD/NAD(P)-binding domain"/>
    <property type="match status" value="1"/>
</dbReference>
<organism evidence="2 3">
    <name type="scientific">Methylomonas lenta</name>
    <dbReference type="NCBI Taxonomy" id="980561"/>
    <lineage>
        <taxon>Bacteria</taxon>
        <taxon>Pseudomonadati</taxon>
        <taxon>Pseudomonadota</taxon>
        <taxon>Gammaproteobacteria</taxon>
        <taxon>Methylococcales</taxon>
        <taxon>Methylococcaceae</taxon>
        <taxon>Methylomonas</taxon>
    </lineage>
</organism>
<dbReference type="OrthoDB" id="9785276at2"/>
<accession>A0A177NBT9</accession>
<dbReference type="PANTHER" id="PTHR43747:SF1">
    <property type="entry name" value="SLR1998 PROTEIN"/>
    <property type="match status" value="1"/>
</dbReference>
<keyword evidence="3" id="KW-1185">Reference proteome</keyword>
<dbReference type="GO" id="GO:0004497">
    <property type="term" value="F:monooxygenase activity"/>
    <property type="evidence" value="ECO:0007669"/>
    <property type="project" value="UniProtKB-KW"/>
</dbReference>